<dbReference type="PANTHER" id="PTHR33050">
    <property type="entry name" value="REVERSE TRANSCRIPTASE DOMAIN-CONTAINING PROTEIN"/>
    <property type="match status" value="1"/>
</dbReference>
<dbReference type="InterPro" id="IPR043502">
    <property type="entry name" value="DNA/RNA_pol_sf"/>
</dbReference>
<name>A0A7D9EDB1_PARCT</name>
<dbReference type="Proteomes" id="UP001152795">
    <property type="component" value="Unassembled WGS sequence"/>
</dbReference>
<keyword evidence="2" id="KW-1185">Reference proteome</keyword>
<evidence type="ECO:0000313" key="2">
    <source>
        <dbReference type="Proteomes" id="UP001152795"/>
    </source>
</evidence>
<dbReference type="AlphaFoldDB" id="A0A7D9EDB1"/>
<dbReference type="Gene3D" id="3.30.70.270">
    <property type="match status" value="1"/>
</dbReference>
<organism evidence="1 2">
    <name type="scientific">Paramuricea clavata</name>
    <name type="common">Red gorgonian</name>
    <name type="synonym">Violescent sea-whip</name>
    <dbReference type="NCBI Taxonomy" id="317549"/>
    <lineage>
        <taxon>Eukaryota</taxon>
        <taxon>Metazoa</taxon>
        <taxon>Cnidaria</taxon>
        <taxon>Anthozoa</taxon>
        <taxon>Octocorallia</taxon>
        <taxon>Malacalcyonacea</taxon>
        <taxon>Plexauridae</taxon>
        <taxon>Paramuricea</taxon>
    </lineage>
</organism>
<comment type="caution">
    <text evidence="1">The sequence shown here is derived from an EMBL/GenBank/DDBJ whole genome shotgun (WGS) entry which is preliminary data.</text>
</comment>
<dbReference type="EMBL" id="CACRXK020005491">
    <property type="protein sequence ID" value="CAB4006365.1"/>
    <property type="molecule type" value="Genomic_DNA"/>
</dbReference>
<reference evidence="1" key="1">
    <citation type="submission" date="2020-04" db="EMBL/GenBank/DDBJ databases">
        <authorList>
            <person name="Alioto T."/>
            <person name="Alioto T."/>
            <person name="Gomez Garrido J."/>
        </authorList>
    </citation>
    <scope>NUCLEOTIDE SEQUENCE</scope>
    <source>
        <strain evidence="1">A484AB</strain>
    </source>
</reference>
<dbReference type="PANTHER" id="PTHR33050:SF8">
    <property type="entry name" value="REVERSE TRANSCRIPTASE DOMAIN-CONTAINING PROTEIN"/>
    <property type="match status" value="1"/>
</dbReference>
<proteinExistence type="predicted"/>
<dbReference type="SUPFAM" id="SSF56672">
    <property type="entry name" value="DNA/RNA polymerases"/>
    <property type="match status" value="1"/>
</dbReference>
<sequence length="121" mass="13990">MYWDRKYYHDKVLPFDLRSAPYLFNQLSDAIEWILKNECMISPARHILDDFLIMEPPAWVPPQDHTCQQSLTAMMLTFKSLNIPVAPGKTQGPATVLEFMGIILDTVRMEARPPGDKIERL</sequence>
<accession>A0A7D9EDB1</accession>
<dbReference type="InterPro" id="IPR052055">
    <property type="entry name" value="Hepadnavirus_pol/RT"/>
</dbReference>
<dbReference type="OrthoDB" id="6019648at2759"/>
<gene>
    <name evidence="1" type="ORF">PACLA_8A053976</name>
</gene>
<evidence type="ECO:0000313" key="1">
    <source>
        <dbReference type="EMBL" id="CAB4006365.1"/>
    </source>
</evidence>
<protein>
    <submittedName>
        <fullName evidence="1">Uncharacterized protein</fullName>
    </submittedName>
</protein>
<dbReference type="InterPro" id="IPR043128">
    <property type="entry name" value="Rev_trsase/Diguanyl_cyclase"/>
</dbReference>